<gene>
    <name evidence="2" type="primary">Pnpla6</name>
    <name evidence="2" type="ORF">GTO96_0005801</name>
</gene>
<keyword evidence="3" id="KW-1185">Reference proteome</keyword>
<name>A0A8X7XVN4_POLSE</name>
<feature type="non-terminal residue" evidence="2">
    <location>
        <position position="1"/>
    </location>
</feature>
<dbReference type="InterPro" id="IPR050301">
    <property type="entry name" value="NTE"/>
</dbReference>
<comment type="caution">
    <text evidence="2">The sequence shown here is derived from an EMBL/GenBank/DDBJ whole genome shotgun (WGS) entry which is preliminary data.</text>
</comment>
<dbReference type="PANTHER" id="PTHR14226:SF26">
    <property type="entry name" value="PATATIN-LIKE PHOSPHOLIPASE DOMAIN-CONTAINING PROTEIN 6"/>
    <property type="match status" value="1"/>
</dbReference>
<dbReference type="Proteomes" id="UP000886611">
    <property type="component" value="Unassembled WGS sequence"/>
</dbReference>
<dbReference type="GO" id="GO:0004622">
    <property type="term" value="F:phosphatidylcholine lysophospholipase activity"/>
    <property type="evidence" value="ECO:0007669"/>
    <property type="project" value="TreeGrafter"/>
</dbReference>
<accession>A0A8X7XVN4</accession>
<dbReference type="AlphaFoldDB" id="A0A8X7XVN4"/>
<evidence type="ECO:0000313" key="3">
    <source>
        <dbReference type="Proteomes" id="UP000886611"/>
    </source>
</evidence>
<feature type="non-terminal residue" evidence="2">
    <location>
        <position position="261"/>
    </location>
</feature>
<feature type="compositionally biased region" description="Acidic residues" evidence="1">
    <location>
        <begin position="201"/>
        <end position="221"/>
    </location>
</feature>
<dbReference type="PANTHER" id="PTHR14226">
    <property type="entry name" value="NEUROPATHY TARGET ESTERASE/SWISS CHEESE D.MELANOGASTER"/>
    <property type="match status" value="1"/>
</dbReference>
<evidence type="ECO:0000256" key="1">
    <source>
        <dbReference type="SAM" id="MobiDB-lite"/>
    </source>
</evidence>
<feature type="region of interest" description="Disordered" evidence="1">
    <location>
        <begin position="195"/>
        <end position="261"/>
    </location>
</feature>
<sequence length="261" mass="29899">MGAKTVIAIDVGSQDETDLSNYGDSLSGWWLLWKRINPWAEKVKVPDMAEIQSRLAYVSCVRQLEVVKNSAYCEYIRPPIDRFKTMEFGKFDEIYVRYCQSGKLMLSLFHQDVGYQHGKVVFSSWKRGDIIDNMLKDRRSADFNDRKKAESGSCLPADFTDLAEIVSRIEPVQSFVAAEAEESDYLTEYEEDGIEAVREEEGGEEEEEEDDDDEGEDEDPDNQLQAEWAKQSASEMDEETSIRNRKRLTSDVFPSVDVPEP</sequence>
<organism evidence="2 3">
    <name type="scientific">Polypterus senegalus</name>
    <name type="common">Senegal bichir</name>
    <dbReference type="NCBI Taxonomy" id="55291"/>
    <lineage>
        <taxon>Eukaryota</taxon>
        <taxon>Metazoa</taxon>
        <taxon>Chordata</taxon>
        <taxon>Craniata</taxon>
        <taxon>Vertebrata</taxon>
        <taxon>Euteleostomi</taxon>
        <taxon>Actinopterygii</taxon>
        <taxon>Polypteriformes</taxon>
        <taxon>Polypteridae</taxon>
        <taxon>Polypterus</taxon>
    </lineage>
</organism>
<dbReference type="GO" id="GO:0005783">
    <property type="term" value="C:endoplasmic reticulum"/>
    <property type="evidence" value="ECO:0007669"/>
    <property type="project" value="TreeGrafter"/>
</dbReference>
<proteinExistence type="predicted"/>
<dbReference type="EMBL" id="JAATIS010000094">
    <property type="protein sequence ID" value="KAG2471197.1"/>
    <property type="molecule type" value="Genomic_DNA"/>
</dbReference>
<protein>
    <submittedName>
        <fullName evidence="2">PLPL6 esterase</fullName>
    </submittedName>
</protein>
<evidence type="ECO:0000313" key="2">
    <source>
        <dbReference type="EMBL" id="KAG2471197.1"/>
    </source>
</evidence>
<reference evidence="2 3" key="1">
    <citation type="journal article" date="2021" name="Cell">
        <title>Tracing the genetic footprints of vertebrate landing in non-teleost ray-finned fishes.</title>
        <authorList>
            <person name="Bi X."/>
            <person name="Wang K."/>
            <person name="Yang L."/>
            <person name="Pan H."/>
            <person name="Jiang H."/>
            <person name="Wei Q."/>
            <person name="Fang M."/>
            <person name="Yu H."/>
            <person name="Zhu C."/>
            <person name="Cai Y."/>
            <person name="He Y."/>
            <person name="Gan X."/>
            <person name="Zeng H."/>
            <person name="Yu D."/>
            <person name="Zhu Y."/>
            <person name="Jiang H."/>
            <person name="Qiu Q."/>
            <person name="Yang H."/>
            <person name="Zhang Y.E."/>
            <person name="Wang W."/>
            <person name="Zhu M."/>
            <person name="He S."/>
            <person name="Zhang G."/>
        </authorList>
    </citation>
    <scope>NUCLEOTIDE SEQUENCE [LARGE SCALE GENOMIC DNA]</scope>
    <source>
        <strain evidence="2">Bchr_013</strain>
    </source>
</reference>